<dbReference type="InterPro" id="IPR045669">
    <property type="entry name" value="FHIP_C"/>
</dbReference>
<dbReference type="InterPro" id="IPR016024">
    <property type="entry name" value="ARM-type_fold"/>
</dbReference>
<feature type="domain" description="FHF complex subunit HOOK-interacting protein C-terminal" evidence="3">
    <location>
        <begin position="569"/>
        <end position="686"/>
    </location>
</feature>
<evidence type="ECO:0000259" key="3">
    <source>
        <dbReference type="Pfam" id="PF19314"/>
    </source>
</evidence>
<feature type="compositionally biased region" description="Polar residues" evidence="2">
    <location>
        <begin position="735"/>
        <end position="745"/>
    </location>
</feature>
<dbReference type="SUPFAM" id="SSF48371">
    <property type="entry name" value="ARM repeat"/>
    <property type="match status" value="1"/>
</dbReference>
<feature type="compositionally biased region" description="Low complexity" evidence="2">
    <location>
        <begin position="1092"/>
        <end position="1116"/>
    </location>
</feature>
<dbReference type="PANTHER" id="PTHR21705">
    <property type="entry name" value="RAI16 PROTEIN-RELATED"/>
    <property type="match status" value="1"/>
</dbReference>
<sequence length="1162" mass="128385">MDFWTRLIGGTGAQRRRSTLNDPQQRLARFKRVYNQILNTWHKTTSLATDPAALDTIRQCFQRLTSILTEESRSPAPHLCLSFSSSSQIFTAVSRIASTSHNEAVVREAVGVFGALIDSEEEEFLANERFAEALMTFLSKIANSQSLMLGEDTDAEIVELLFGICAKIRLESEILPIWFSSRPKVDKDGSSLVAKAGFAGVTQKEAFPLCYQLIDHVHHEGRIGDFARTGLLYIFETASKSENLEKWIVESDLATLMASGLGALYSQLHRKLSVIHPEKGMPVILALSDYPQVHLPADAESVFSPEFRSHMDTFLSYLAFWQDVLEHCRSFDVRHTLIDHFQVLFLQQLLYPSLLESSDVDGGSAVAVLTYLRRILDALDHPELVHMILRYLLDLPEEQPERPRSPVAMRRRSTLILMAQHVEDDDRLNPSLFNLVDLLLSSTQSKNPQTVISALKLVSVILSKNHRHATGTLVTVTEVHNKEPQRTIGSLNAEIQSYLTLASDMIPGAQMDQEYEAMLKDALSLLEAHPCSLKNLALNGLNLPSQAAVDYLTAEARKNDTLHYLTTGDALFKSLMINLATFFTNNVEANLSLTEVIVHLASCPNLRLEGWLSVEPAKYQFDPSETFDDEEDENMRNIYRARRKPTWAEHHAPSLLTALKSLHKQIEILREVVPNFDEHVANRKQAFRMHDEINQAMKAMANFPPPPPVPPTRSYTDAPTPSPWAPQQIAKHVFESSSPNRSQSPRGRRILGERRPTASAASPPSSRPPPVSRMMSQASRFSSSGSSTPTSRSRALSSPAPMPSVMETANMVENAGILTRVIRFPLKVPEKKKDNKRHGTDKQQNGRPGTPSKHADVPDSIPEALEDVAEEPNANGDTIQEEPEDEEAGDATTNATQFSSAATQQYKPMRMPRARASTEKHVRPATSGADGSTPGLSSIPYRSALQEKPATASAPMTKHPEPEKEKPMASEQPAAGEEKKEQKREEQQQTEPFPEAPSEPFPAAPSEPFPEAPSEPFPEAPSEPFPAAPSEPFPAAPSEPFPAAPSEPFPAAPSESFPDAPSEPFPDASSEPFPAAPSEPFPDAPPEPFPSAPSGAMPGAPEQQQQQQRGQQQGQQEGEEGSPREATLSHILTNVIILQEFVLELVALLQVRASLFQEVRFA</sequence>
<evidence type="ECO:0000256" key="1">
    <source>
        <dbReference type="ARBA" id="ARBA00024336"/>
    </source>
</evidence>
<dbReference type="AlphaFoldDB" id="A0A6A6BJW6"/>
<dbReference type="Proteomes" id="UP000799438">
    <property type="component" value="Unassembled WGS sequence"/>
</dbReference>
<comment type="similarity">
    <text evidence="1">Belongs to the FHIP family.</text>
</comment>
<accession>A0A6A6BJW6</accession>
<dbReference type="EMBL" id="ML995480">
    <property type="protein sequence ID" value="KAF2144316.1"/>
    <property type="molecule type" value="Genomic_DNA"/>
</dbReference>
<dbReference type="InterPro" id="IPR019384">
    <property type="entry name" value="FHIP"/>
</dbReference>
<evidence type="ECO:0000313" key="4">
    <source>
        <dbReference type="EMBL" id="KAF2144316.1"/>
    </source>
</evidence>
<dbReference type="Pfam" id="PF10257">
    <property type="entry name" value="RAI16-like"/>
    <property type="match status" value="1"/>
</dbReference>
<feature type="compositionally biased region" description="Basic and acidic residues" evidence="2">
    <location>
        <begin position="828"/>
        <end position="841"/>
    </location>
</feature>
<organism evidence="4 5">
    <name type="scientific">Aplosporella prunicola CBS 121167</name>
    <dbReference type="NCBI Taxonomy" id="1176127"/>
    <lineage>
        <taxon>Eukaryota</taxon>
        <taxon>Fungi</taxon>
        <taxon>Dikarya</taxon>
        <taxon>Ascomycota</taxon>
        <taxon>Pezizomycotina</taxon>
        <taxon>Dothideomycetes</taxon>
        <taxon>Dothideomycetes incertae sedis</taxon>
        <taxon>Botryosphaeriales</taxon>
        <taxon>Aplosporellaceae</taxon>
        <taxon>Aplosporella</taxon>
    </lineage>
</organism>
<proteinExistence type="inferred from homology"/>
<reference evidence="4" key="1">
    <citation type="journal article" date="2020" name="Stud. Mycol.">
        <title>101 Dothideomycetes genomes: a test case for predicting lifestyles and emergence of pathogens.</title>
        <authorList>
            <person name="Haridas S."/>
            <person name="Albert R."/>
            <person name="Binder M."/>
            <person name="Bloem J."/>
            <person name="Labutti K."/>
            <person name="Salamov A."/>
            <person name="Andreopoulos B."/>
            <person name="Baker S."/>
            <person name="Barry K."/>
            <person name="Bills G."/>
            <person name="Bluhm B."/>
            <person name="Cannon C."/>
            <person name="Castanera R."/>
            <person name="Culley D."/>
            <person name="Daum C."/>
            <person name="Ezra D."/>
            <person name="Gonzalez J."/>
            <person name="Henrissat B."/>
            <person name="Kuo A."/>
            <person name="Liang C."/>
            <person name="Lipzen A."/>
            <person name="Lutzoni F."/>
            <person name="Magnuson J."/>
            <person name="Mondo S."/>
            <person name="Nolan M."/>
            <person name="Ohm R."/>
            <person name="Pangilinan J."/>
            <person name="Park H.-J."/>
            <person name="Ramirez L."/>
            <person name="Alfaro M."/>
            <person name="Sun H."/>
            <person name="Tritt A."/>
            <person name="Yoshinaga Y."/>
            <person name="Zwiers L.-H."/>
            <person name="Turgeon B."/>
            <person name="Goodwin S."/>
            <person name="Spatafora J."/>
            <person name="Crous P."/>
            <person name="Grigoriev I."/>
        </authorList>
    </citation>
    <scope>NUCLEOTIDE SEQUENCE</scope>
    <source>
        <strain evidence="4">CBS 121167</strain>
    </source>
</reference>
<protein>
    <recommendedName>
        <fullName evidence="3">FHF complex subunit HOOK-interacting protein C-terminal domain-containing protein</fullName>
    </recommendedName>
</protein>
<feature type="compositionally biased region" description="Low complexity" evidence="2">
    <location>
        <begin position="1052"/>
        <end position="1073"/>
    </location>
</feature>
<feature type="compositionally biased region" description="Low complexity" evidence="2">
    <location>
        <begin position="772"/>
        <end position="795"/>
    </location>
</feature>
<feature type="region of interest" description="Disordered" evidence="2">
    <location>
        <begin position="699"/>
        <end position="803"/>
    </location>
</feature>
<feature type="compositionally biased region" description="Pro residues" evidence="2">
    <location>
        <begin position="994"/>
        <end position="1051"/>
    </location>
</feature>
<dbReference type="OrthoDB" id="5350595at2759"/>
<feature type="compositionally biased region" description="Basic and acidic residues" evidence="2">
    <location>
        <begin position="958"/>
        <end position="968"/>
    </location>
</feature>
<evidence type="ECO:0000256" key="2">
    <source>
        <dbReference type="SAM" id="MobiDB-lite"/>
    </source>
</evidence>
<dbReference type="Pfam" id="PF19314">
    <property type="entry name" value="DUF5917"/>
    <property type="match status" value="1"/>
</dbReference>
<feature type="compositionally biased region" description="Pro residues" evidence="2">
    <location>
        <begin position="1074"/>
        <end position="1091"/>
    </location>
</feature>
<feature type="compositionally biased region" description="Polar residues" evidence="2">
    <location>
        <begin position="891"/>
        <end position="906"/>
    </location>
</feature>
<feature type="compositionally biased region" description="Basic and acidic residues" evidence="2">
    <location>
        <begin position="976"/>
        <end position="987"/>
    </location>
</feature>
<dbReference type="RefSeq" id="XP_033400028.1">
    <property type="nucleotide sequence ID" value="XM_033541921.1"/>
</dbReference>
<feature type="compositionally biased region" description="Acidic residues" evidence="2">
    <location>
        <begin position="879"/>
        <end position="889"/>
    </location>
</feature>
<keyword evidence="5" id="KW-1185">Reference proteome</keyword>
<gene>
    <name evidence="4" type="ORF">K452DRAFT_296513</name>
</gene>
<name>A0A6A6BJW6_9PEZI</name>
<evidence type="ECO:0000313" key="5">
    <source>
        <dbReference type="Proteomes" id="UP000799438"/>
    </source>
</evidence>
<dbReference type="GeneID" id="54299418"/>
<feature type="region of interest" description="Disordered" evidence="2">
    <location>
        <begin position="828"/>
        <end position="1124"/>
    </location>
</feature>
<dbReference type="PANTHER" id="PTHR21705:SF11">
    <property type="entry name" value="FHIP FAMILY PROTEIN CG3558"/>
    <property type="match status" value="1"/>
</dbReference>